<gene>
    <name evidence="2" type="ORF">SCE1572_20205</name>
</gene>
<protein>
    <submittedName>
        <fullName evidence="2">Uncharacterized protein</fullName>
    </submittedName>
</protein>
<reference evidence="2 3" key="1">
    <citation type="journal article" date="2013" name="Sci. Rep.">
        <title>Extraordinary expansion of a Sorangium cellulosum genome from an alkaline milieu.</title>
        <authorList>
            <person name="Han K."/>
            <person name="Li Z.F."/>
            <person name="Peng R."/>
            <person name="Zhu L.P."/>
            <person name="Zhou T."/>
            <person name="Wang L.G."/>
            <person name="Li S.G."/>
            <person name="Zhang X.B."/>
            <person name="Hu W."/>
            <person name="Wu Z.H."/>
            <person name="Qin N."/>
            <person name="Li Y.Z."/>
        </authorList>
    </citation>
    <scope>NUCLEOTIDE SEQUENCE [LARGE SCALE GENOMIC DNA]</scope>
    <source>
        <strain evidence="2 3">So0157-2</strain>
    </source>
</reference>
<dbReference type="AlphaFoldDB" id="S4Y124"/>
<evidence type="ECO:0000313" key="2">
    <source>
        <dbReference type="EMBL" id="AGP36613.1"/>
    </source>
</evidence>
<name>S4Y124_SORCE</name>
<dbReference type="PATRIC" id="fig|1254432.3.peg.4560"/>
<sequence length="191" mass="20899">MRSARWRWVVAALALLGAALWLVVVDRSRAPEDGRRLPSSRQEASQEETAREAASRHTTSQPPALAASAEPAATLGDLPVLGPSPDDRHDGPAHPHPITPRHLEMQHENGLIALLNDAMSARDGARMRELVHEYRRTHPGDPSRLQDGYEIIAGCLEVPGEESRAAAEGYYAEHRASTVRRFVRAICLEGG</sequence>
<proteinExistence type="predicted"/>
<accession>S4Y124</accession>
<evidence type="ECO:0000313" key="3">
    <source>
        <dbReference type="Proteomes" id="UP000014803"/>
    </source>
</evidence>
<dbReference type="EMBL" id="CP003969">
    <property type="protein sequence ID" value="AGP36613.1"/>
    <property type="molecule type" value="Genomic_DNA"/>
</dbReference>
<dbReference type="KEGG" id="scu:SCE1572_20205"/>
<organism evidence="2 3">
    <name type="scientific">Sorangium cellulosum So0157-2</name>
    <dbReference type="NCBI Taxonomy" id="1254432"/>
    <lineage>
        <taxon>Bacteria</taxon>
        <taxon>Pseudomonadati</taxon>
        <taxon>Myxococcota</taxon>
        <taxon>Polyangia</taxon>
        <taxon>Polyangiales</taxon>
        <taxon>Polyangiaceae</taxon>
        <taxon>Sorangium</taxon>
    </lineage>
</organism>
<feature type="region of interest" description="Disordered" evidence="1">
    <location>
        <begin position="31"/>
        <end position="100"/>
    </location>
</feature>
<dbReference type="RefSeq" id="WP_020735975.1">
    <property type="nucleotide sequence ID" value="NC_021658.1"/>
</dbReference>
<dbReference type="HOGENOM" id="CLU_1440195_0_0_7"/>
<dbReference type="Proteomes" id="UP000014803">
    <property type="component" value="Chromosome"/>
</dbReference>
<feature type="compositionally biased region" description="Low complexity" evidence="1">
    <location>
        <begin position="62"/>
        <end position="73"/>
    </location>
</feature>
<evidence type="ECO:0000256" key="1">
    <source>
        <dbReference type="SAM" id="MobiDB-lite"/>
    </source>
</evidence>
<dbReference type="OrthoDB" id="5514923at2"/>